<organism evidence="2 3">
    <name type="scientific">Glossina austeni</name>
    <name type="common">Savannah tsetse fly</name>
    <dbReference type="NCBI Taxonomy" id="7395"/>
    <lineage>
        <taxon>Eukaryota</taxon>
        <taxon>Metazoa</taxon>
        <taxon>Ecdysozoa</taxon>
        <taxon>Arthropoda</taxon>
        <taxon>Hexapoda</taxon>
        <taxon>Insecta</taxon>
        <taxon>Pterygota</taxon>
        <taxon>Neoptera</taxon>
        <taxon>Endopterygota</taxon>
        <taxon>Diptera</taxon>
        <taxon>Brachycera</taxon>
        <taxon>Muscomorpha</taxon>
        <taxon>Hippoboscoidea</taxon>
        <taxon>Glossinidae</taxon>
        <taxon>Glossina</taxon>
    </lineage>
</organism>
<keyword evidence="3" id="KW-1185">Reference proteome</keyword>
<accession>A0A1A9UGN5</accession>
<reference evidence="2" key="1">
    <citation type="submission" date="2020-05" db="UniProtKB">
        <authorList>
            <consortium name="EnsemblMetazoa"/>
        </authorList>
    </citation>
    <scope>IDENTIFICATION</scope>
    <source>
        <strain evidence="2">TTRI</strain>
    </source>
</reference>
<sequence>MEYLCRLLGVVTLFRHTSSRGWLRRSTLILHYIPDYYLLLVGVWPVLTIVGVFNLHLNLHTTATENRNLIPYGVPVFRRIGIIIKEISVLALIFAAFLSIAIEALLSKRCVIYDILLPSRQPYINIQINTIDCGWQLID</sequence>
<protein>
    <submittedName>
        <fullName evidence="2">Uncharacterized protein</fullName>
    </submittedName>
</protein>
<keyword evidence="1" id="KW-1133">Transmembrane helix</keyword>
<evidence type="ECO:0000313" key="3">
    <source>
        <dbReference type="Proteomes" id="UP000078200"/>
    </source>
</evidence>
<dbReference type="AlphaFoldDB" id="A0A1A9UGN5"/>
<feature type="transmembrane region" description="Helical" evidence="1">
    <location>
        <begin position="36"/>
        <end position="57"/>
    </location>
</feature>
<feature type="transmembrane region" description="Helical" evidence="1">
    <location>
        <begin position="87"/>
        <end position="106"/>
    </location>
</feature>
<dbReference type="VEuPathDB" id="VectorBase:GAUT004245"/>
<keyword evidence="1" id="KW-0472">Membrane</keyword>
<evidence type="ECO:0000256" key="1">
    <source>
        <dbReference type="SAM" id="Phobius"/>
    </source>
</evidence>
<keyword evidence="1" id="KW-0812">Transmembrane</keyword>
<dbReference type="EnsemblMetazoa" id="GAUT004245-RA">
    <property type="protein sequence ID" value="GAUT004245-PA"/>
    <property type="gene ID" value="GAUT004245"/>
</dbReference>
<proteinExistence type="predicted"/>
<name>A0A1A9UGN5_GLOAU</name>
<dbReference type="Proteomes" id="UP000078200">
    <property type="component" value="Unassembled WGS sequence"/>
</dbReference>
<evidence type="ECO:0000313" key="2">
    <source>
        <dbReference type="EnsemblMetazoa" id="GAUT004245-PA"/>
    </source>
</evidence>